<evidence type="ECO:0000313" key="4">
    <source>
        <dbReference type="Proteomes" id="UP000294508"/>
    </source>
</evidence>
<dbReference type="EMBL" id="SLWN01000003">
    <property type="protein sequence ID" value="TCO33039.1"/>
    <property type="molecule type" value="Genomic_DNA"/>
</dbReference>
<reference evidence="3 4" key="1">
    <citation type="journal article" date="2015" name="Stand. Genomic Sci.">
        <title>Genomic Encyclopedia of Bacterial and Archaeal Type Strains, Phase III: the genomes of soil and plant-associated and newly described type strains.</title>
        <authorList>
            <person name="Whitman W.B."/>
            <person name="Woyke T."/>
            <person name="Klenk H.P."/>
            <person name="Zhou Y."/>
            <person name="Lilburn T.G."/>
            <person name="Beck B.J."/>
            <person name="De Vos P."/>
            <person name="Vandamme P."/>
            <person name="Eisen J.A."/>
            <person name="Garrity G."/>
            <person name="Hugenholtz P."/>
            <person name="Kyrpides N.C."/>
        </authorList>
    </citation>
    <scope>NUCLEOTIDE SEQUENCE [LARGE SCALE GENOMIC DNA]</scope>
    <source>
        <strain evidence="3 4">VKM Ac-2572</strain>
    </source>
</reference>
<feature type="transmembrane region" description="Helical" evidence="2">
    <location>
        <begin position="55"/>
        <end position="76"/>
    </location>
</feature>
<evidence type="ECO:0000313" key="3">
    <source>
        <dbReference type="EMBL" id="TCO33039.1"/>
    </source>
</evidence>
<dbReference type="Proteomes" id="UP000294508">
    <property type="component" value="Unassembled WGS sequence"/>
</dbReference>
<evidence type="ECO:0000256" key="1">
    <source>
        <dbReference type="SAM" id="MobiDB-lite"/>
    </source>
</evidence>
<accession>A0A4R2HPZ5</accession>
<gene>
    <name evidence="3" type="ORF">EV652_10338</name>
</gene>
<dbReference type="OrthoDB" id="3830507at2"/>
<sequence length="101" mass="10664">MLREDRLGTAQADLRRARDTGRTGGVEVDVVGGITGLILGVLVTNVFVTTQGRAVVLTWASVGLDLAYSLLIGSVVGRTLHSGPTQYRPPKPCAAHDQAPR</sequence>
<dbReference type="RefSeq" id="WP_132208545.1">
    <property type="nucleotide sequence ID" value="NZ_SLWN01000003.1"/>
</dbReference>
<keyword evidence="4" id="KW-1185">Reference proteome</keyword>
<feature type="region of interest" description="Disordered" evidence="1">
    <location>
        <begin position="81"/>
        <end position="101"/>
    </location>
</feature>
<proteinExistence type="predicted"/>
<feature type="transmembrane region" description="Helical" evidence="2">
    <location>
        <begin position="30"/>
        <end position="48"/>
    </location>
</feature>
<keyword evidence="2" id="KW-1133">Transmembrane helix</keyword>
<dbReference type="AlphaFoldDB" id="A0A4R2HPZ5"/>
<organism evidence="3 4">
    <name type="scientific">Kribbella steppae</name>
    <dbReference type="NCBI Taxonomy" id="2512223"/>
    <lineage>
        <taxon>Bacteria</taxon>
        <taxon>Bacillati</taxon>
        <taxon>Actinomycetota</taxon>
        <taxon>Actinomycetes</taxon>
        <taxon>Propionibacteriales</taxon>
        <taxon>Kribbellaceae</taxon>
        <taxon>Kribbella</taxon>
    </lineage>
</organism>
<protein>
    <submittedName>
        <fullName evidence="3">Uncharacterized protein</fullName>
    </submittedName>
</protein>
<comment type="caution">
    <text evidence="3">The sequence shown here is derived from an EMBL/GenBank/DDBJ whole genome shotgun (WGS) entry which is preliminary data.</text>
</comment>
<keyword evidence="2" id="KW-0812">Transmembrane</keyword>
<keyword evidence="2" id="KW-0472">Membrane</keyword>
<name>A0A4R2HPZ5_9ACTN</name>
<evidence type="ECO:0000256" key="2">
    <source>
        <dbReference type="SAM" id="Phobius"/>
    </source>
</evidence>